<dbReference type="Proteomes" id="UP000035350">
    <property type="component" value="Unassembled WGS sequence"/>
</dbReference>
<dbReference type="PATRIC" id="fig|1396.433.peg.156"/>
<reference evidence="2 3" key="1">
    <citation type="journal article" date="2015" name="Genome Announc.">
        <title>Next-Generation Whole-Genome Sequencing of Eight Strains of Bacillus cereus, Isolated from Food.</title>
        <authorList>
            <person name="Krawczyk A.O."/>
            <person name="de Jong A."/>
            <person name="Eijlander R.T."/>
            <person name="Berendsen E.M."/>
            <person name="Holsappel S."/>
            <person name="Wells-Bennik M.H."/>
            <person name="Kuipers O.P."/>
        </authorList>
    </citation>
    <scope>NUCLEOTIDE SEQUENCE [LARGE SCALE GENOMIC DNA]</scope>
    <source>
        <strain evidence="2 3">B4147</strain>
    </source>
</reference>
<dbReference type="SMART" id="SM00028">
    <property type="entry name" value="TPR"/>
    <property type="match status" value="5"/>
</dbReference>
<name>A0A0G8CQX3_9BACI</name>
<dbReference type="RefSeq" id="WP_046957197.1">
    <property type="nucleotide sequence ID" value="NZ_CP036073.1"/>
</dbReference>
<comment type="caution">
    <text evidence="2">The sequence shown here is derived from an EMBL/GenBank/DDBJ whole genome shotgun (WGS) entry which is preliminary data.</text>
</comment>
<dbReference type="Gene3D" id="1.25.40.10">
    <property type="entry name" value="Tetratricopeptide repeat domain"/>
    <property type="match status" value="1"/>
</dbReference>
<evidence type="ECO:0000256" key="1">
    <source>
        <dbReference type="SAM" id="Coils"/>
    </source>
</evidence>
<dbReference type="EMBL" id="LCYN01000001">
    <property type="protein sequence ID" value="KLA01437.1"/>
    <property type="molecule type" value="Genomic_DNA"/>
</dbReference>
<evidence type="ECO:0000313" key="3">
    <source>
        <dbReference type="Proteomes" id="UP000035350"/>
    </source>
</evidence>
<accession>A0A0G8CQX3</accession>
<accession>A0A2A8DWD4</accession>
<reference evidence="3" key="2">
    <citation type="submission" date="2015-04" db="EMBL/GenBank/DDBJ databases">
        <title>Draft Genome Sequences of Eight Spore-Forming Food Isolates of Bacillus cereus Genome sequencing.</title>
        <authorList>
            <person name="Krawcyk A.O."/>
            <person name="de Jong A."/>
            <person name="Eijlander R.T."/>
            <person name="Berendsen E.M."/>
            <person name="Holsappel S."/>
            <person name="Wells-Bennik M."/>
            <person name="Kuipers O.P."/>
        </authorList>
    </citation>
    <scope>NUCLEOTIDE SEQUENCE [LARGE SCALE GENOMIC DNA]</scope>
    <source>
        <strain evidence="3">B4147</strain>
    </source>
</reference>
<organism evidence="2 3">
    <name type="scientific">Bacillus wiedmannii</name>
    <dbReference type="NCBI Taxonomy" id="1890302"/>
    <lineage>
        <taxon>Bacteria</taxon>
        <taxon>Bacillati</taxon>
        <taxon>Bacillota</taxon>
        <taxon>Bacilli</taxon>
        <taxon>Bacillales</taxon>
        <taxon>Bacillaceae</taxon>
        <taxon>Bacillus</taxon>
        <taxon>Bacillus cereus group</taxon>
    </lineage>
</organism>
<gene>
    <name evidence="2" type="ORF">B4147_1104</name>
</gene>
<proteinExistence type="predicted"/>
<dbReference type="SUPFAM" id="SSF48452">
    <property type="entry name" value="TPR-like"/>
    <property type="match status" value="1"/>
</dbReference>
<dbReference type="Pfam" id="PF18801">
    <property type="entry name" value="RapH_N"/>
    <property type="match status" value="1"/>
</dbReference>
<dbReference type="InterPro" id="IPR011990">
    <property type="entry name" value="TPR-like_helical_dom_sf"/>
</dbReference>
<keyword evidence="1" id="KW-0175">Coiled coil</keyword>
<protein>
    <submittedName>
        <fullName evidence="2">Uncharacterized protein</fullName>
    </submittedName>
</protein>
<evidence type="ECO:0000313" key="2">
    <source>
        <dbReference type="EMBL" id="KLA01437.1"/>
    </source>
</evidence>
<dbReference type="InterPro" id="IPR019734">
    <property type="entry name" value="TPR_rpt"/>
</dbReference>
<dbReference type="AlphaFoldDB" id="A0A0G8CQX3"/>
<sequence length="371" mass="43156">MQVPVKGNEKITKLLNDWYQLMLQQQLSKVTNLKQELDEYIKILKTEENAELQDQNLLLYYSLLDFRFKTLTDRFSITKSSFDKIDSFETPTDGFLAYYYHFYKAVHFMILTDHNEAQNHYEKAESLLKYVSNEIEQAEFQSKLALFYHNTYEPLLAIRYATTSKDIFSKHQGYESNVASCENTIGMSCVSLKQFEQAEEHLNSALNLLNKNNEETLISLVRHNLGWLYSSQNLSESAIRHLSEVTEKIPNHFKAIFLQAREYSKLGETNIASDLIEKGLKICLNLENEEYTHHFTILKALNNNASIEELKRVTIAGISYFKRETLWDYVEEYAELLATRLHTACEYQTSSDYFCLGLEARTKLLAKGALK</sequence>
<feature type="coiled-coil region" evidence="1">
    <location>
        <begin position="23"/>
        <end position="50"/>
    </location>
</feature>